<dbReference type="SUPFAM" id="SSF53613">
    <property type="entry name" value="Ribokinase-like"/>
    <property type="match status" value="1"/>
</dbReference>
<dbReference type="HAMAP" id="MF_01966">
    <property type="entry name" value="NADHX_epimerase"/>
    <property type="match status" value="1"/>
</dbReference>
<feature type="binding site" evidence="17">
    <location>
        <begin position="404"/>
        <end position="408"/>
    </location>
    <ligand>
        <name>AMP</name>
        <dbReference type="ChEBI" id="CHEBI:456215"/>
    </ligand>
</feature>
<protein>
    <recommendedName>
        <fullName evidence="19">Bifunctional NAD(P)H-hydrate repair enzyme</fullName>
    </recommendedName>
    <alternativeName>
        <fullName evidence="19">Nicotinamide nucleotide repair protein</fullName>
    </alternativeName>
    <domain>
        <recommendedName>
            <fullName evidence="19">ADP-dependent (S)-NAD(P)H-hydrate dehydratase</fullName>
            <ecNumber evidence="19">4.2.1.136</ecNumber>
        </recommendedName>
        <alternativeName>
            <fullName evidence="19">ADP-dependent NAD(P)HX dehydratase</fullName>
        </alternativeName>
    </domain>
    <domain>
        <recommendedName>
            <fullName evidence="19">NAD(P)H-hydrate epimerase</fullName>
            <ecNumber evidence="19">5.1.99.6</ecNumber>
        </recommendedName>
    </domain>
</protein>
<evidence type="ECO:0000259" key="20">
    <source>
        <dbReference type="PROSITE" id="PS51383"/>
    </source>
</evidence>
<dbReference type="Pfam" id="PF03853">
    <property type="entry name" value="YjeF_N"/>
    <property type="match status" value="1"/>
</dbReference>
<keyword evidence="7 17" id="KW-0067">ATP-binding</keyword>
<keyword evidence="8 17" id="KW-0521">NADP</keyword>
<comment type="caution">
    <text evidence="22">The sequence shown here is derived from an EMBL/GenBank/DDBJ whole genome shotgun (WGS) entry which is preliminary data.</text>
</comment>
<dbReference type="STRING" id="1202724.AM493_05390"/>
<dbReference type="InterPro" id="IPR004443">
    <property type="entry name" value="YjeF_N_dom"/>
</dbReference>
<dbReference type="RefSeq" id="WP_054406727.1">
    <property type="nucleotide sequence ID" value="NZ_FOYA01000003.1"/>
</dbReference>
<reference evidence="22 23" key="1">
    <citation type="submission" date="2015-08" db="EMBL/GenBank/DDBJ databases">
        <title>Whole genome sequence of Flavobacterium akiainvivens IK-1T, from decaying Wikstroemia oahuensis, an endemic Hawaiian shrub.</title>
        <authorList>
            <person name="Wan X."/>
            <person name="Hou S."/>
            <person name="Saito J."/>
            <person name="Donachie S."/>
        </authorList>
    </citation>
    <scope>NUCLEOTIDE SEQUENCE [LARGE SCALE GENOMIC DNA]</scope>
    <source>
        <strain evidence="22 23">IK-1</strain>
    </source>
</reference>
<organism evidence="22 23">
    <name type="scientific">Flavobacterium akiainvivens</name>
    <dbReference type="NCBI Taxonomy" id="1202724"/>
    <lineage>
        <taxon>Bacteria</taxon>
        <taxon>Pseudomonadati</taxon>
        <taxon>Bacteroidota</taxon>
        <taxon>Flavobacteriia</taxon>
        <taxon>Flavobacteriales</taxon>
        <taxon>Flavobacteriaceae</taxon>
        <taxon>Flavobacterium</taxon>
    </lineage>
</organism>
<dbReference type="Pfam" id="PF01256">
    <property type="entry name" value="Carb_kinase"/>
    <property type="match status" value="1"/>
</dbReference>
<dbReference type="PROSITE" id="PS51383">
    <property type="entry name" value="YJEF_C_3"/>
    <property type="match status" value="1"/>
</dbReference>
<feature type="binding site" evidence="18">
    <location>
        <position position="59"/>
    </location>
    <ligand>
        <name>K(+)</name>
        <dbReference type="ChEBI" id="CHEBI:29103"/>
    </ligand>
</feature>
<keyword evidence="9 18" id="KW-0630">Potassium</keyword>
<evidence type="ECO:0000256" key="1">
    <source>
        <dbReference type="ARBA" id="ARBA00000013"/>
    </source>
</evidence>
<comment type="subunit">
    <text evidence="17">Homotetramer.</text>
</comment>
<gene>
    <name evidence="17" type="primary">nnrD</name>
    <name evidence="18" type="synonym">nnrE</name>
    <name evidence="22" type="ORF">AM493_05390</name>
</gene>
<feature type="binding site" evidence="18">
    <location>
        <position position="156"/>
    </location>
    <ligand>
        <name>(6S)-NADPHX</name>
        <dbReference type="ChEBI" id="CHEBI:64076"/>
    </ligand>
</feature>
<feature type="domain" description="YjeF C-terminal" evidence="20">
    <location>
        <begin position="222"/>
        <end position="492"/>
    </location>
</feature>
<dbReference type="InterPro" id="IPR030677">
    <property type="entry name" value="Nnr"/>
</dbReference>
<dbReference type="PIRSF" id="PIRSF017184">
    <property type="entry name" value="Nnr"/>
    <property type="match status" value="1"/>
</dbReference>
<dbReference type="SUPFAM" id="SSF64153">
    <property type="entry name" value="YjeF N-terminal domain-like"/>
    <property type="match status" value="1"/>
</dbReference>
<dbReference type="Gene3D" id="3.40.50.10260">
    <property type="entry name" value="YjeF N-terminal domain"/>
    <property type="match status" value="1"/>
</dbReference>
<keyword evidence="23" id="KW-1185">Reference proteome</keyword>
<keyword evidence="13" id="KW-0511">Multifunctional enzyme</keyword>
<dbReference type="PROSITE" id="PS51385">
    <property type="entry name" value="YJEF_N"/>
    <property type="match status" value="1"/>
</dbReference>
<evidence type="ECO:0000256" key="3">
    <source>
        <dbReference type="ARBA" id="ARBA00006001"/>
    </source>
</evidence>
<feature type="binding site" evidence="17">
    <location>
        <position position="369"/>
    </location>
    <ligand>
        <name>(6S)-NADPHX</name>
        <dbReference type="ChEBI" id="CHEBI:64076"/>
    </ligand>
</feature>
<dbReference type="PATRIC" id="fig|1202724.3.peg.1114"/>
<comment type="similarity">
    <text evidence="4 19">In the C-terminal section; belongs to the NnrD/CARKD family.</text>
</comment>
<dbReference type="GO" id="GO:0110051">
    <property type="term" value="P:metabolite repair"/>
    <property type="evidence" value="ECO:0007669"/>
    <property type="project" value="TreeGrafter"/>
</dbReference>
<keyword evidence="11 18" id="KW-0413">Isomerase</keyword>
<comment type="function">
    <text evidence="17">Catalyzes the dehydration of the S-form of NAD(P)HX at the expense of ADP, which is converted to AMP. Together with NAD(P)HX epimerase, which catalyzes the epimerization of the S- and R-forms, the enzyme allows the repair of both epimers of NAD(P)HX, a damaged form of NAD(P)H that is a result of enzymatic or heat-dependent hydration.</text>
</comment>
<dbReference type="EC" id="5.1.99.6" evidence="19"/>
<keyword evidence="5 18" id="KW-0479">Metal-binding</keyword>
<keyword evidence="6 17" id="KW-0547">Nucleotide-binding</keyword>
<feature type="binding site" evidence="17">
    <location>
        <position position="433"/>
    </location>
    <ligand>
        <name>(6S)-NADPHX</name>
        <dbReference type="ChEBI" id="CHEBI:64076"/>
    </ligand>
</feature>
<comment type="catalytic activity">
    <reaction evidence="16 17 19">
        <text>(6S)-NADPHX + ADP = AMP + phosphate + NADPH + H(+)</text>
        <dbReference type="Rhea" id="RHEA:32235"/>
        <dbReference type="ChEBI" id="CHEBI:15378"/>
        <dbReference type="ChEBI" id="CHEBI:43474"/>
        <dbReference type="ChEBI" id="CHEBI:57783"/>
        <dbReference type="ChEBI" id="CHEBI:64076"/>
        <dbReference type="ChEBI" id="CHEBI:456215"/>
        <dbReference type="ChEBI" id="CHEBI:456216"/>
        <dbReference type="EC" id="4.2.1.136"/>
    </reaction>
</comment>
<comment type="cofactor">
    <cofactor evidence="17">
        <name>Mg(2+)</name>
        <dbReference type="ChEBI" id="CHEBI:18420"/>
    </cofactor>
</comment>
<feature type="binding site" evidence="17">
    <location>
        <position position="318"/>
    </location>
    <ligand>
        <name>(6S)-NADPHX</name>
        <dbReference type="ChEBI" id="CHEBI:64076"/>
    </ligand>
</feature>
<dbReference type="GO" id="GO:0046496">
    <property type="term" value="P:nicotinamide nucleotide metabolic process"/>
    <property type="evidence" value="ECO:0007669"/>
    <property type="project" value="UniProtKB-UniRule"/>
</dbReference>
<dbReference type="PANTHER" id="PTHR12592:SF0">
    <property type="entry name" value="ATP-DEPENDENT (S)-NAD(P)H-HYDRATE DEHYDRATASE"/>
    <property type="match status" value="1"/>
</dbReference>
<evidence type="ECO:0000256" key="13">
    <source>
        <dbReference type="ARBA" id="ARBA00023268"/>
    </source>
</evidence>
<dbReference type="GO" id="GO:0052856">
    <property type="term" value="F:NAD(P)HX epimerase activity"/>
    <property type="evidence" value="ECO:0007669"/>
    <property type="project" value="UniProtKB-UniRule"/>
</dbReference>
<dbReference type="GO" id="GO:0052855">
    <property type="term" value="F:ADP-dependent NAD(P)H-hydrate dehydratase activity"/>
    <property type="evidence" value="ECO:0007669"/>
    <property type="project" value="UniProtKB-UniRule"/>
</dbReference>
<dbReference type="GO" id="GO:0046872">
    <property type="term" value="F:metal ion binding"/>
    <property type="evidence" value="ECO:0007669"/>
    <property type="project" value="UniProtKB-UniRule"/>
</dbReference>
<evidence type="ECO:0000256" key="5">
    <source>
        <dbReference type="ARBA" id="ARBA00022723"/>
    </source>
</evidence>
<evidence type="ECO:0000256" key="16">
    <source>
        <dbReference type="ARBA" id="ARBA00049209"/>
    </source>
</evidence>
<comment type="similarity">
    <text evidence="17">Belongs to the NnrD/CARKD family.</text>
</comment>
<evidence type="ECO:0000256" key="15">
    <source>
        <dbReference type="ARBA" id="ARBA00048238"/>
    </source>
</evidence>
<feature type="domain" description="YjeF N-terminal" evidence="21">
    <location>
        <begin position="9"/>
        <end position="211"/>
    </location>
</feature>
<evidence type="ECO:0000256" key="10">
    <source>
        <dbReference type="ARBA" id="ARBA00023027"/>
    </source>
</evidence>
<dbReference type="Gene3D" id="3.40.1190.20">
    <property type="match status" value="1"/>
</dbReference>
<comment type="function">
    <text evidence="18">Catalyzes the epimerization of the S- and R-forms of NAD(P)HX, a damaged form of NAD(P)H that is a result of enzymatic or heat-dependent hydration. This is a prerequisite for the S-specific NAD(P)H-hydrate dehydratase to allow the repair of both epimers of NAD(P)HX.</text>
</comment>
<comment type="function">
    <text evidence="14 19">Bifunctional enzyme that catalyzes the epimerization of the S- and R-forms of NAD(P)HX and the dehydration of the S-form of NAD(P)HX at the expense of ADP, which is converted to AMP. This allows the repair of both epimers of NAD(P)HX, a damaged form of NAD(P)H that is a result of enzymatic or heat-dependent hydration.</text>
</comment>
<evidence type="ECO:0000256" key="19">
    <source>
        <dbReference type="PIRNR" id="PIRNR017184"/>
    </source>
</evidence>
<dbReference type="CDD" id="cd01171">
    <property type="entry name" value="YXKO-related"/>
    <property type="match status" value="1"/>
</dbReference>
<evidence type="ECO:0000256" key="7">
    <source>
        <dbReference type="ARBA" id="ARBA00022840"/>
    </source>
</evidence>
<feature type="binding site" evidence="18">
    <location>
        <position position="123"/>
    </location>
    <ligand>
        <name>K(+)</name>
        <dbReference type="ChEBI" id="CHEBI:29103"/>
    </ligand>
</feature>
<keyword evidence="12 17" id="KW-0456">Lyase</keyword>
<dbReference type="PANTHER" id="PTHR12592">
    <property type="entry name" value="ATP-DEPENDENT (S)-NAD(P)H-HYDRATE DEHYDRATASE FAMILY MEMBER"/>
    <property type="match status" value="1"/>
</dbReference>
<evidence type="ECO:0000256" key="6">
    <source>
        <dbReference type="ARBA" id="ARBA00022741"/>
    </source>
</evidence>
<evidence type="ECO:0000256" key="9">
    <source>
        <dbReference type="ARBA" id="ARBA00022958"/>
    </source>
</evidence>
<evidence type="ECO:0000256" key="17">
    <source>
        <dbReference type="HAMAP-Rule" id="MF_01965"/>
    </source>
</evidence>
<accession>A0A0M8MH70</accession>
<evidence type="ECO:0000256" key="11">
    <source>
        <dbReference type="ARBA" id="ARBA00023235"/>
    </source>
</evidence>
<dbReference type="AlphaFoldDB" id="A0A0M8MH70"/>
<keyword evidence="10 17" id="KW-0520">NAD</keyword>
<evidence type="ECO:0000256" key="12">
    <source>
        <dbReference type="ARBA" id="ARBA00023239"/>
    </source>
</evidence>
<dbReference type="PROSITE" id="PS01050">
    <property type="entry name" value="YJEF_C_2"/>
    <property type="match status" value="1"/>
</dbReference>
<evidence type="ECO:0000256" key="2">
    <source>
        <dbReference type="ARBA" id="ARBA00000909"/>
    </source>
</evidence>
<dbReference type="HAMAP" id="MF_01965">
    <property type="entry name" value="NADHX_dehydratase"/>
    <property type="match status" value="1"/>
</dbReference>
<evidence type="ECO:0000256" key="18">
    <source>
        <dbReference type="HAMAP-Rule" id="MF_01966"/>
    </source>
</evidence>
<name>A0A0M8MH70_9FLAO</name>
<dbReference type="InterPro" id="IPR029056">
    <property type="entry name" value="Ribokinase-like"/>
</dbReference>
<comment type="caution">
    <text evidence="18">Lacks conserved residue(s) required for the propagation of feature annotation.</text>
</comment>
<comment type="similarity">
    <text evidence="18">Belongs to the NnrE/AIBP family.</text>
</comment>
<dbReference type="EMBL" id="LIYD01000005">
    <property type="protein sequence ID" value="KOS05528.1"/>
    <property type="molecule type" value="Genomic_DNA"/>
</dbReference>
<feature type="binding site" evidence="18">
    <location>
        <begin position="58"/>
        <end position="62"/>
    </location>
    <ligand>
        <name>(6S)-NADPHX</name>
        <dbReference type="ChEBI" id="CHEBI:64076"/>
    </ligand>
</feature>
<dbReference type="InterPro" id="IPR036652">
    <property type="entry name" value="YjeF_N_dom_sf"/>
</dbReference>
<proteinExistence type="inferred from homology"/>
<dbReference type="OrthoDB" id="9806925at2"/>
<dbReference type="NCBIfam" id="TIGR00197">
    <property type="entry name" value="yjeF_nterm"/>
    <property type="match status" value="1"/>
</dbReference>
<feature type="binding site" evidence="18">
    <location>
        <position position="159"/>
    </location>
    <ligand>
        <name>K(+)</name>
        <dbReference type="ChEBI" id="CHEBI:29103"/>
    </ligand>
</feature>
<dbReference type="EC" id="4.2.1.136" evidence="19"/>
<evidence type="ECO:0000313" key="23">
    <source>
        <dbReference type="Proteomes" id="UP000037755"/>
    </source>
</evidence>
<evidence type="ECO:0000256" key="4">
    <source>
        <dbReference type="ARBA" id="ARBA00009524"/>
    </source>
</evidence>
<evidence type="ECO:0000259" key="21">
    <source>
        <dbReference type="PROSITE" id="PS51385"/>
    </source>
</evidence>
<sequence>MKIFDTINIREADKVTILNQGLTSFQLMERAANEVFLWIKKHRPDKETTFHVFCGQGNNGGDGLVVARLLHEANYPVWVDIVAQAGTPTPDFEAALQKVKEADMECNLNANYTYEKDKLVYIDALFGTGLSRDLHPEVVKVIERINACDGKVLSIDVPSGMFMDKTTAVAVESHVVLTFQFPKLAFYLPGNSRFINKIAILDIGLDKDYIANTPTSYYLSDCPSILHRYRPVSRFAHKGTQGHALIIGGSYGKMGAVVLAAKAALKSGCGLVTAYIPKCGYDIMQTAFPEAMALTEGQEHITKIGFDMQPKAIGIGPGIGQHEETQQALHDFLKLNNTPLVVDADALNILSYNKEWLPLLPENTIMTPHPKELERLMGSWNNDFDRLEKMKAFASAHNLILVAKDAHTMVVHGGTVHINTSGNAALATGGTGDTLTGIITGLLAQGYNAVDAAIFGVHLHGLTADVAVEHTGMQAFTASDVVTYMGKAYLHIEAELHKK</sequence>
<comment type="catalytic activity">
    <reaction evidence="15 17 19">
        <text>(6S)-NADHX + ADP = AMP + phosphate + NADH + H(+)</text>
        <dbReference type="Rhea" id="RHEA:32223"/>
        <dbReference type="ChEBI" id="CHEBI:15378"/>
        <dbReference type="ChEBI" id="CHEBI:43474"/>
        <dbReference type="ChEBI" id="CHEBI:57945"/>
        <dbReference type="ChEBI" id="CHEBI:64074"/>
        <dbReference type="ChEBI" id="CHEBI:456215"/>
        <dbReference type="ChEBI" id="CHEBI:456216"/>
        <dbReference type="EC" id="4.2.1.136"/>
    </reaction>
</comment>
<comment type="similarity">
    <text evidence="3 19">In the N-terminal section; belongs to the NnrE/AIBP family.</text>
</comment>
<evidence type="ECO:0000313" key="22">
    <source>
        <dbReference type="EMBL" id="KOS05528.1"/>
    </source>
</evidence>
<dbReference type="Proteomes" id="UP000037755">
    <property type="component" value="Unassembled WGS sequence"/>
</dbReference>
<dbReference type="InterPro" id="IPR000631">
    <property type="entry name" value="CARKD"/>
</dbReference>
<feature type="binding site" evidence="18">
    <location>
        <begin position="127"/>
        <end position="133"/>
    </location>
    <ligand>
        <name>(6S)-NADPHX</name>
        <dbReference type="ChEBI" id="CHEBI:64076"/>
    </ligand>
</feature>
<comment type="catalytic activity">
    <reaction evidence="1 18 19">
        <text>(6R)-NADHX = (6S)-NADHX</text>
        <dbReference type="Rhea" id="RHEA:32215"/>
        <dbReference type="ChEBI" id="CHEBI:64074"/>
        <dbReference type="ChEBI" id="CHEBI:64075"/>
        <dbReference type="EC" id="5.1.99.6"/>
    </reaction>
</comment>
<dbReference type="GO" id="GO:0005524">
    <property type="term" value="F:ATP binding"/>
    <property type="evidence" value="ECO:0007669"/>
    <property type="project" value="UniProtKB-UniRule"/>
</dbReference>
<dbReference type="NCBIfam" id="TIGR00196">
    <property type="entry name" value="yjeF_cterm"/>
    <property type="match status" value="1"/>
</dbReference>
<dbReference type="InterPro" id="IPR017953">
    <property type="entry name" value="Carbohydrate_kinase_pred_CS"/>
</dbReference>
<feature type="binding site" evidence="17">
    <location>
        <position position="256"/>
    </location>
    <ligand>
        <name>(6S)-NADPHX</name>
        <dbReference type="ChEBI" id="CHEBI:64076"/>
    </ligand>
</feature>
<evidence type="ECO:0000256" key="8">
    <source>
        <dbReference type="ARBA" id="ARBA00022857"/>
    </source>
</evidence>
<comment type="cofactor">
    <cofactor evidence="18 19">
        <name>K(+)</name>
        <dbReference type="ChEBI" id="CHEBI:29103"/>
    </cofactor>
    <text evidence="18 19">Binds 1 potassium ion per subunit.</text>
</comment>
<evidence type="ECO:0000256" key="14">
    <source>
        <dbReference type="ARBA" id="ARBA00025153"/>
    </source>
</evidence>
<comment type="catalytic activity">
    <reaction evidence="2 18 19">
        <text>(6R)-NADPHX = (6S)-NADPHX</text>
        <dbReference type="Rhea" id="RHEA:32227"/>
        <dbReference type="ChEBI" id="CHEBI:64076"/>
        <dbReference type="ChEBI" id="CHEBI:64077"/>
        <dbReference type="EC" id="5.1.99.6"/>
    </reaction>
</comment>
<feature type="binding site" evidence="17">
    <location>
        <position position="432"/>
    </location>
    <ligand>
        <name>AMP</name>
        <dbReference type="ChEBI" id="CHEBI:456215"/>
    </ligand>
</feature>